<evidence type="ECO:0000313" key="2">
    <source>
        <dbReference type="EMBL" id="RDX76425.1"/>
    </source>
</evidence>
<proteinExistence type="predicted"/>
<comment type="caution">
    <text evidence="2">The sequence shown here is derived from an EMBL/GenBank/DDBJ whole genome shotgun (WGS) entry which is preliminary data.</text>
</comment>
<feature type="non-terminal residue" evidence="2">
    <location>
        <position position="1"/>
    </location>
</feature>
<protein>
    <submittedName>
        <fullName evidence="2">Uncharacterized protein</fullName>
    </submittedName>
</protein>
<feature type="coiled-coil region" evidence="1">
    <location>
        <begin position="40"/>
        <end position="70"/>
    </location>
</feature>
<gene>
    <name evidence="2" type="ORF">CR513_43585</name>
</gene>
<evidence type="ECO:0000256" key="1">
    <source>
        <dbReference type="SAM" id="Coils"/>
    </source>
</evidence>
<dbReference type="AlphaFoldDB" id="A0A371FDT0"/>
<sequence length="156" mass="18331">MADATSKDEDDEEVTYNDLNCLQIAYQELLSNSSTLSIGYKELKKKFDSLKKENDVLKKENEKLKGKQTKDIYKVNTSKVNEQLQKEVIDLRQSLAKFVIGSENLKKLLKYNRHPHNKFGLGFDKKKEIKKNKSNVHYLNCRKFGHMFYDYKECPK</sequence>
<keyword evidence="1" id="KW-0175">Coiled coil</keyword>
<reference evidence="2" key="1">
    <citation type="submission" date="2018-05" db="EMBL/GenBank/DDBJ databases">
        <title>Draft genome of Mucuna pruriens seed.</title>
        <authorList>
            <person name="Nnadi N.E."/>
            <person name="Vos R."/>
            <person name="Hasami M.H."/>
            <person name="Devisetty U.K."/>
            <person name="Aguiy J.C."/>
        </authorList>
    </citation>
    <scope>NUCLEOTIDE SEQUENCE [LARGE SCALE GENOMIC DNA]</scope>
    <source>
        <strain evidence="2">JCA_2017</strain>
    </source>
</reference>
<dbReference type="EMBL" id="QJKJ01009511">
    <property type="protein sequence ID" value="RDX76425.1"/>
    <property type="molecule type" value="Genomic_DNA"/>
</dbReference>
<keyword evidence="3" id="KW-1185">Reference proteome</keyword>
<dbReference type="SUPFAM" id="SSF75704">
    <property type="entry name" value="Mitotic arrest deficient-like 1, Mad1"/>
    <property type="match status" value="1"/>
</dbReference>
<organism evidence="2 3">
    <name type="scientific">Mucuna pruriens</name>
    <name type="common">Velvet bean</name>
    <name type="synonym">Dolichos pruriens</name>
    <dbReference type="NCBI Taxonomy" id="157652"/>
    <lineage>
        <taxon>Eukaryota</taxon>
        <taxon>Viridiplantae</taxon>
        <taxon>Streptophyta</taxon>
        <taxon>Embryophyta</taxon>
        <taxon>Tracheophyta</taxon>
        <taxon>Spermatophyta</taxon>
        <taxon>Magnoliopsida</taxon>
        <taxon>eudicotyledons</taxon>
        <taxon>Gunneridae</taxon>
        <taxon>Pentapetalae</taxon>
        <taxon>rosids</taxon>
        <taxon>fabids</taxon>
        <taxon>Fabales</taxon>
        <taxon>Fabaceae</taxon>
        <taxon>Papilionoideae</taxon>
        <taxon>50 kb inversion clade</taxon>
        <taxon>NPAAA clade</taxon>
        <taxon>indigoferoid/millettioid clade</taxon>
        <taxon>Phaseoleae</taxon>
        <taxon>Mucuna</taxon>
    </lineage>
</organism>
<dbReference type="Proteomes" id="UP000257109">
    <property type="component" value="Unassembled WGS sequence"/>
</dbReference>
<name>A0A371FDT0_MUCPR</name>
<evidence type="ECO:0000313" key="3">
    <source>
        <dbReference type="Proteomes" id="UP000257109"/>
    </source>
</evidence>
<accession>A0A371FDT0</accession>